<evidence type="ECO:0000256" key="2">
    <source>
        <dbReference type="ARBA" id="ARBA00007615"/>
    </source>
</evidence>
<dbReference type="GO" id="GO:0042953">
    <property type="term" value="P:lipoprotein transport"/>
    <property type="evidence" value="ECO:0007669"/>
    <property type="project" value="InterPro"/>
</dbReference>
<dbReference type="InterPro" id="IPR018323">
    <property type="entry name" value="OM_lipoprot_carrier_LolA_Pbac"/>
</dbReference>
<keyword evidence="7 10" id="KW-0574">Periplasm</keyword>
<reference evidence="11" key="1">
    <citation type="journal article" date="2022" name="Front. Microbiol.">
        <title>New perspectives on an old grouping: The genomic and phenotypic variability of Oxalobacter formigenes and the implications for calcium oxalate stone prevention.</title>
        <authorList>
            <person name="Chmiel J.A."/>
            <person name="Carr C."/>
            <person name="Stuivenberg G.A."/>
            <person name="Venema R."/>
            <person name="Chanyi R.M."/>
            <person name="Al K.F."/>
            <person name="Giguere D."/>
            <person name="Say H."/>
            <person name="Akouris P.P."/>
            <person name="Dominguez Romero S.A."/>
            <person name="Kwong A."/>
            <person name="Tai V."/>
            <person name="Koval S.F."/>
            <person name="Razvi H."/>
            <person name="Bjazevic J."/>
            <person name="Burton J.P."/>
        </authorList>
    </citation>
    <scope>NUCLEOTIDE SEQUENCE</scope>
    <source>
        <strain evidence="11">OxK</strain>
    </source>
</reference>
<evidence type="ECO:0000256" key="7">
    <source>
        <dbReference type="ARBA" id="ARBA00022764"/>
    </source>
</evidence>
<dbReference type="GO" id="GO:0042597">
    <property type="term" value="C:periplasmic space"/>
    <property type="evidence" value="ECO:0007669"/>
    <property type="project" value="UniProtKB-SubCell"/>
</dbReference>
<dbReference type="NCBIfam" id="NF000661">
    <property type="entry name" value="PRK00031.1-3"/>
    <property type="match status" value="1"/>
</dbReference>
<comment type="function">
    <text evidence="10">Participates in the translocation of lipoproteins from the inner membrane to the outer membrane. Only forms a complex with a lipoprotein if the residue after the N-terminal Cys is not an aspartate (The Asp acts as a targeting signal to indicate that the lipoprotein should stay in the inner membrane).</text>
</comment>
<protein>
    <recommendedName>
        <fullName evidence="4 10">Outer-membrane lipoprotein carrier protein</fullName>
    </recommendedName>
</protein>
<feature type="chain" id="PRO_5041035202" description="Outer-membrane lipoprotein carrier protein" evidence="10">
    <location>
        <begin position="24"/>
        <end position="209"/>
    </location>
</feature>
<dbReference type="InterPro" id="IPR004564">
    <property type="entry name" value="OM_lipoprot_carrier_LolA-like"/>
</dbReference>
<keyword evidence="8 10" id="KW-0653">Protein transport</keyword>
<dbReference type="PANTHER" id="PTHR35869:SF1">
    <property type="entry name" value="OUTER-MEMBRANE LIPOPROTEIN CARRIER PROTEIN"/>
    <property type="match status" value="1"/>
</dbReference>
<keyword evidence="6 10" id="KW-0732">Signal</keyword>
<dbReference type="AlphaFoldDB" id="A0A9E9LCV4"/>
<evidence type="ECO:0000256" key="5">
    <source>
        <dbReference type="ARBA" id="ARBA00022448"/>
    </source>
</evidence>
<dbReference type="GO" id="GO:0044874">
    <property type="term" value="P:lipoprotein localization to outer membrane"/>
    <property type="evidence" value="ECO:0007669"/>
    <property type="project" value="UniProtKB-UniRule"/>
</dbReference>
<keyword evidence="11" id="KW-0449">Lipoprotein</keyword>
<evidence type="ECO:0000256" key="3">
    <source>
        <dbReference type="ARBA" id="ARBA00011245"/>
    </source>
</evidence>
<dbReference type="Pfam" id="PF03548">
    <property type="entry name" value="LolA"/>
    <property type="match status" value="1"/>
</dbReference>
<gene>
    <name evidence="10 11" type="primary">lolA</name>
    <name evidence="11" type="ORF">NB646_08345</name>
</gene>
<comment type="similarity">
    <text evidence="2 10">Belongs to the LolA family.</text>
</comment>
<dbReference type="HAMAP" id="MF_00240">
    <property type="entry name" value="LolA"/>
    <property type="match status" value="1"/>
</dbReference>
<proteinExistence type="inferred from homology"/>
<dbReference type="InterPro" id="IPR029046">
    <property type="entry name" value="LolA/LolB/LppX"/>
</dbReference>
<evidence type="ECO:0000256" key="8">
    <source>
        <dbReference type="ARBA" id="ARBA00022927"/>
    </source>
</evidence>
<dbReference type="Gene3D" id="2.50.20.10">
    <property type="entry name" value="Lipoprotein localisation LolA/LolB/LppX"/>
    <property type="match status" value="1"/>
</dbReference>
<name>A0A9E9LCV4_9BURK</name>
<feature type="signal peptide" evidence="10">
    <location>
        <begin position="1"/>
        <end position="23"/>
    </location>
</feature>
<evidence type="ECO:0000256" key="10">
    <source>
        <dbReference type="HAMAP-Rule" id="MF_00240"/>
    </source>
</evidence>
<evidence type="ECO:0000256" key="6">
    <source>
        <dbReference type="ARBA" id="ARBA00022729"/>
    </source>
</evidence>
<dbReference type="EMBL" id="CP098251">
    <property type="protein sequence ID" value="WAV90836.1"/>
    <property type="molecule type" value="Genomic_DNA"/>
</dbReference>
<dbReference type="Proteomes" id="UP001164819">
    <property type="component" value="Chromosome"/>
</dbReference>
<dbReference type="RefSeq" id="WP_269282865.1">
    <property type="nucleotide sequence ID" value="NZ_CP098251.1"/>
</dbReference>
<evidence type="ECO:0000256" key="1">
    <source>
        <dbReference type="ARBA" id="ARBA00004418"/>
    </source>
</evidence>
<evidence type="ECO:0000256" key="4">
    <source>
        <dbReference type="ARBA" id="ARBA00014035"/>
    </source>
</evidence>
<sequence length="209" mass="23231" precursor="true">MRSCLFKTVCTLLLAATPFLAQATALDQLKNFSTNARSARGEFSQAQVKTGEKIRFTNTTSGTFLFSRPGKFIWTYSKPYEQVLQADGTRLYMYDKDLNQVTIKKLGDALGSSPAAILFGSNNLEKSFSLKNIGAHNGYEWVEVVPKTKDTPFEKINIGMKDGLPQAMELYDSLGQLTLIKFTKFTKNPPVNAGTFRFVVPKGADVFEN</sequence>
<dbReference type="CDD" id="cd16325">
    <property type="entry name" value="LolA"/>
    <property type="match status" value="1"/>
</dbReference>
<keyword evidence="5 10" id="KW-0813">Transport</keyword>
<accession>A0A9E9LCV4</accession>
<dbReference type="PANTHER" id="PTHR35869">
    <property type="entry name" value="OUTER-MEMBRANE LIPOPROTEIN CARRIER PROTEIN"/>
    <property type="match status" value="1"/>
</dbReference>
<evidence type="ECO:0000256" key="9">
    <source>
        <dbReference type="ARBA" id="ARBA00023186"/>
    </source>
</evidence>
<dbReference type="SUPFAM" id="SSF89392">
    <property type="entry name" value="Prokaryotic lipoproteins and lipoprotein localization factors"/>
    <property type="match status" value="1"/>
</dbReference>
<comment type="subcellular location">
    <subcellularLocation>
        <location evidence="1 10">Periplasm</location>
    </subcellularLocation>
</comment>
<keyword evidence="9 10" id="KW-0143">Chaperone</keyword>
<organism evidence="11">
    <name type="scientific">Oxalobacter aliiformigenes</name>
    <dbReference type="NCBI Taxonomy" id="2946593"/>
    <lineage>
        <taxon>Bacteria</taxon>
        <taxon>Pseudomonadati</taxon>
        <taxon>Pseudomonadota</taxon>
        <taxon>Betaproteobacteria</taxon>
        <taxon>Burkholderiales</taxon>
        <taxon>Oxalobacteraceae</taxon>
        <taxon>Oxalobacter</taxon>
    </lineage>
</organism>
<comment type="subunit">
    <text evidence="3 10">Monomer.</text>
</comment>
<evidence type="ECO:0000313" key="11">
    <source>
        <dbReference type="EMBL" id="WAV90836.1"/>
    </source>
</evidence>